<name>A0A1M6FLF3_9BACT</name>
<feature type="signal peptide" evidence="2">
    <location>
        <begin position="1"/>
        <end position="23"/>
    </location>
</feature>
<comment type="cofactor">
    <cofactor evidence="1">
        <name>Mg(2+)</name>
        <dbReference type="ChEBI" id="CHEBI:18420"/>
    </cofactor>
</comment>
<gene>
    <name evidence="3" type="ORF">SAMN05444280_1094</name>
</gene>
<dbReference type="Gene3D" id="3.50.30.40">
    <property type="entry name" value="Ribonuclease E inhibitor RraA/RraA-like"/>
    <property type="match status" value="1"/>
</dbReference>
<organism evidence="3 4">
    <name type="scientific">Tangfeifania diversioriginum</name>
    <dbReference type="NCBI Taxonomy" id="1168035"/>
    <lineage>
        <taxon>Bacteria</taxon>
        <taxon>Pseudomonadati</taxon>
        <taxon>Bacteroidota</taxon>
        <taxon>Bacteroidia</taxon>
        <taxon>Marinilabiliales</taxon>
        <taxon>Prolixibacteraceae</taxon>
        <taxon>Tangfeifania</taxon>
    </lineage>
</organism>
<dbReference type="GO" id="GO:0046872">
    <property type="term" value="F:metal ion binding"/>
    <property type="evidence" value="ECO:0007669"/>
    <property type="project" value="UniProtKB-KW"/>
</dbReference>
<keyword evidence="1" id="KW-0460">Magnesium</keyword>
<dbReference type="OrthoDB" id="9784786at2"/>
<dbReference type="InterPro" id="IPR036704">
    <property type="entry name" value="RraA/RraA-like_sf"/>
</dbReference>
<dbReference type="Proteomes" id="UP000184050">
    <property type="component" value="Unassembled WGS sequence"/>
</dbReference>
<dbReference type="GO" id="GO:0032259">
    <property type="term" value="P:methylation"/>
    <property type="evidence" value="ECO:0007669"/>
    <property type="project" value="UniProtKB-KW"/>
</dbReference>
<keyword evidence="2" id="KW-0732">Signal</keyword>
<dbReference type="AlphaFoldDB" id="A0A1M6FLF3"/>
<dbReference type="Pfam" id="PF03737">
    <property type="entry name" value="RraA-like"/>
    <property type="match status" value="1"/>
</dbReference>
<dbReference type="PROSITE" id="PS51257">
    <property type="entry name" value="PROKAR_LIPOPROTEIN"/>
    <property type="match status" value="1"/>
</dbReference>
<reference evidence="3 4" key="1">
    <citation type="submission" date="2016-11" db="EMBL/GenBank/DDBJ databases">
        <authorList>
            <person name="Jaros S."/>
            <person name="Januszkiewicz K."/>
            <person name="Wedrychowicz H."/>
        </authorList>
    </citation>
    <scope>NUCLEOTIDE SEQUENCE [LARGE SCALE GENOMIC DNA]</scope>
    <source>
        <strain evidence="3 4">DSM 27063</strain>
    </source>
</reference>
<dbReference type="PANTHER" id="PTHR33254:SF16">
    <property type="entry name" value="BLR3842 PROTEIN"/>
    <property type="match status" value="1"/>
</dbReference>
<dbReference type="PANTHER" id="PTHR33254">
    <property type="entry name" value="4-HYDROXY-4-METHYL-2-OXOGLUTARATE ALDOLASE 3-RELATED"/>
    <property type="match status" value="1"/>
</dbReference>
<proteinExistence type="predicted"/>
<dbReference type="EMBL" id="FQZE01000009">
    <property type="protein sequence ID" value="SHI98537.1"/>
    <property type="molecule type" value="Genomic_DNA"/>
</dbReference>
<keyword evidence="4" id="KW-1185">Reference proteome</keyword>
<dbReference type="RefSeq" id="WP_083578150.1">
    <property type="nucleotide sequence ID" value="NZ_FQZE01000009.1"/>
</dbReference>
<keyword evidence="1" id="KW-0479">Metal-binding</keyword>
<feature type="binding site" evidence="1">
    <location>
        <position position="178"/>
    </location>
    <ligand>
        <name>substrate</name>
    </ligand>
</feature>
<dbReference type="SUPFAM" id="SSF89562">
    <property type="entry name" value="RraA-like"/>
    <property type="match status" value="1"/>
</dbReference>
<accession>A0A1M6FLF3</accession>
<feature type="binding site" evidence="1">
    <location>
        <position position="179"/>
    </location>
    <ligand>
        <name>Mg(2+)</name>
        <dbReference type="ChEBI" id="CHEBI:18420"/>
    </ligand>
</feature>
<feature type="chain" id="PRO_5012341677" evidence="2">
    <location>
        <begin position="24"/>
        <end position="275"/>
    </location>
</feature>
<evidence type="ECO:0000256" key="2">
    <source>
        <dbReference type="SAM" id="SignalP"/>
    </source>
</evidence>
<evidence type="ECO:0000256" key="1">
    <source>
        <dbReference type="PIRSR" id="PIRSR605493-1"/>
    </source>
</evidence>
<dbReference type="GO" id="GO:0008168">
    <property type="term" value="F:methyltransferase activity"/>
    <property type="evidence" value="ECO:0007669"/>
    <property type="project" value="UniProtKB-KW"/>
</dbReference>
<evidence type="ECO:0000313" key="3">
    <source>
        <dbReference type="EMBL" id="SHI98537.1"/>
    </source>
</evidence>
<sequence length="275" mass="30367">MKKQNYFLLAVFLVACISTFGQSKEQLEKGVNLIETPTYSLEENNEILKLYENLRVADVSDGMDMVGLPNTGLVSHEIHPDWVDTENMSHIIRGIAVTARYVPTQRPNRPEPDEDFAAWEGNFYSTWSSEAFAEVISEGSVVVLDDVEDRDIGSIGSNNILYWVSLGAVGVVTDASSRDTDEIALQKVPLYLRKKGRGIRPGRNELESVNRPIDIGGVLVCPGDVVVADGDGVVVVPRKVAKEVAQYGKEILEKDKAARRNLYESLGMPLDNTVK</sequence>
<evidence type="ECO:0000313" key="4">
    <source>
        <dbReference type="Proteomes" id="UP000184050"/>
    </source>
</evidence>
<keyword evidence="3" id="KW-0808">Transferase</keyword>
<dbReference type="STRING" id="1168035.SAMN05444280_1094"/>
<protein>
    <submittedName>
        <fullName evidence="3">Demethylmenaquinone methyltransferase</fullName>
    </submittedName>
</protein>
<keyword evidence="3" id="KW-0489">Methyltransferase</keyword>
<dbReference type="InterPro" id="IPR005493">
    <property type="entry name" value="RraA/RraA-like"/>
</dbReference>